<feature type="binding site" evidence="9">
    <location>
        <begin position="100"/>
        <end position="101"/>
    </location>
    <ligand>
        <name>ATP</name>
        <dbReference type="ChEBI" id="CHEBI:30616"/>
    </ligand>
</feature>
<feature type="binding site" evidence="9">
    <location>
        <position position="198"/>
    </location>
    <ligand>
        <name>D-ribose 5-phosphate</name>
        <dbReference type="ChEBI" id="CHEBI:78346"/>
    </ligand>
</feature>
<name>A0ABT1NH63_9FIRM</name>
<dbReference type="InterPro" id="IPR005946">
    <property type="entry name" value="Rib-P_diPkinase"/>
</dbReference>
<evidence type="ECO:0000256" key="8">
    <source>
        <dbReference type="ARBA" id="ARBA00049535"/>
    </source>
</evidence>
<comment type="subunit">
    <text evidence="9">Homohexamer.</text>
</comment>
<keyword evidence="6 9" id="KW-0067">ATP-binding</keyword>
<dbReference type="RefSeq" id="WP_255228123.1">
    <property type="nucleotide sequence ID" value="NZ_JAJEKE010000013.1"/>
</dbReference>
<evidence type="ECO:0000256" key="4">
    <source>
        <dbReference type="ARBA" id="ARBA00022741"/>
    </source>
</evidence>
<dbReference type="NCBIfam" id="TIGR01251">
    <property type="entry name" value="ribP_PPkin"/>
    <property type="match status" value="1"/>
</dbReference>
<dbReference type="PROSITE" id="PS00114">
    <property type="entry name" value="PRPP_SYNTHASE"/>
    <property type="match status" value="1"/>
</dbReference>
<keyword evidence="12" id="KW-1185">Reference proteome</keyword>
<evidence type="ECO:0000256" key="6">
    <source>
        <dbReference type="ARBA" id="ARBA00022840"/>
    </source>
</evidence>
<feature type="active site" evidence="9">
    <location>
        <position position="196"/>
    </location>
</feature>
<dbReference type="EMBL" id="JAJEKE010000013">
    <property type="protein sequence ID" value="MCQ1530600.1"/>
    <property type="molecule type" value="Genomic_DNA"/>
</dbReference>
<feature type="binding site" evidence="9">
    <location>
        <position position="222"/>
    </location>
    <ligand>
        <name>D-ribose 5-phosphate</name>
        <dbReference type="ChEBI" id="CHEBI:78346"/>
    </ligand>
</feature>
<evidence type="ECO:0000259" key="10">
    <source>
        <dbReference type="Pfam" id="PF13793"/>
    </source>
</evidence>
<gene>
    <name evidence="9" type="primary">prs</name>
    <name evidence="11" type="ORF">LJD61_13745</name>
</gene>
<dbReference type="PANTHER" id="PTHR10210:SF41">
    <property type="entry name" value="RIBOSE-PHOSPHATE PYROPHOSPHOKINASE 1, CHLOROPLASTIC"/>
    <property type="match status" value="1"/>
</dbReference>
<keyword evidence="2 9" id="KW-0479">Metal-binding</keyword>
<dbReference type="PANTHER" id="PTHR10210">
    <property type="entry name" value="RIBOSE-PHOSPHATE DIPHOSPHOKINASE FAMILY MEMBER"/>
    <property type="match status" value="1"/>
</dbReference>
<evidence type="ECO:0000313" key="11">
    <source>
        <dbReference type="EMBL" id="MCQ1530600.1"/>
    </source>
</evidence>
<reference evidence="11 12" key="1">
    <citation type="submission" date="2021-10" db="EMBL/GenBank/DDBJ databases">
        <title>Lutispora strain m25 sp. nov., a thermophilic, non-spore-forming bacterium isolated from a lab-scale methanogenic bioreactor digesting anaerobic sludge.</title>
        <authorList>
            <person name="El Houari A."/>
            <person name="Mcdonald J."/>
        </authorList>
    </citation>
    <scope>NUCLEOTIDE SEQUENCE [LARGE SCALE GENOMIC DNA]</scope>
    <source>
        <strain evidence="12">m25</strain>
    </source>
</reference>
<sequence>MIAHGECIKIFHCNANKELTKQIADIVGVPAGDSQVGTFSNGEISVNINESVRGADVFVVQSTSAPVNNNLMELLIMIDALKRASAGRITAVIPFYAYARQDRKSKPREPITAKLVADLITTAGADRVLTMDLHAPQIQGFFNIPVDNLYAMPIIANYFLDKNLQDVVVVSPDVGGVTRARGLASRLNAPLAIVDKRRPRANVAEVMNVIGDINGKNCIMIDDMVDTGGSISNAAKVLTDMGAKEVYVACTHPVLSGPAFERINDSVIKELIVTDTIPLPSDRADGKIKVLSVAPLFAEAIHRIYEGLSVSKLFD</sequence>
<dbReference type="InterPro" id="IPR000836">
    <property type="entry name" value="PRTase_dom"/>
</dbReference>
<dbReference type="InterPro" id="IPR029057">
    <property type="entry name" value="PRTase-like"/>
</dbReference>
<dbReference type="SMART" id="SM01400">
    <property type="entry name" value="Pribosyltran_N"/>
    <property type="match status" value="1"/>
</dbReference>
<dbReference type="NCBIfam" id="NF002320">
    <property type="entry name" value="PRK01259.1"/>
    <property type="match status" value="1"/>
</dbReference>
<organism evidence="11 12">
    <name type="scientific">Lutispora saccharofermentans</name>
    <dbReference type="NCBI Taxonomy" id="3024236"/>
    <lineage>
        <taxon>Bacteria</taxon>
        <taxon>Bacillati</taxon>
        <taxon>Bacillota</taxon>
        <taxon>Clostridia</taxon>
        <taxon>Lutisporales</taxon>
        <taxon>Lutisporaceae</taxon>
        <taxon>Lutispora</taxon>
    </lineage>
</organism>
<dbReference type="CDD" id="cd06223">
    <property type="entry name" value="PRTases_typeI"/>
    <property type="match status" value="1"/>
</dbReference>
<keyword evidence="9" id="KW-0963">Cytoplasm</keyword>
<keyword evidence="1 9" id="KW-0808">Transferase</keyword>
<accession>A0ABT1NH63</accession>
<evidence type="ECO:0000256" key="9">
    <source>
        <dbReference type="HAMAP-Rule" id="MF_00583"/>
    </source>
</evidence>
<comment type="cofactor">
    <cofactor evidence="9">
        <name>Mg(2+)</name>
        <dbReference type="ChEBI" id="CHEBI:18420"/>
    </cofactor>
    <text evidence="9">Binds 2 Mg(2+) ions per subunit.</text>
</comment>
<dbReference type="HAMAP" id="MF_00583_B">
    <property type="entry name" value="RibP_PPkinase_B"/>
    <property type="match status" value="1"/>
</dbReference>
<dbReference type="SUPFAM" id="SSF53271">
    <property type="entry name" value="PRTase-like"/>
    <property type="match status" value="1"/>
</dbReference>
<comment type="function">
    <text evidence="9">Involved in the biosynthesis of the central metabolite phospho-alpha-D-ribosyl-1-pyrophosphate (PRPP) via the transfer of pyrophosphoryl group from ATP to 1-hydroxyl of ribose-5-phosphate (Rib-5-P).</text>
</comment>
<evidence type="ECO:0000256" key="1">
    <source>
        <dbReference type="ARBA" id="ARBA00022679"/>
    </source>
</evidence>
<keyword evidence="4 9" id="KW-0547">Nucleotide-binding</keyword>
<dbReference type="Pfam" id="PF14572">
    <property type="entry name" value="Pribosyl_synth"/>
    <property type="match status" value="1"/>
</dbReference>
<feature type="binding site" evidence="9">
    <location>
        <position position="134"/>
    </location>
    <ligand>
        <name>Mg(2+)</name>
        <dbReference type="ChEBI" id="CHEBI:18420"/>
    </ligand>
</feature>
<feature type="domain" description="Ribose-phosphate pyrophosphokinase N-terminal" evidence="10">
    <location>
        <begin position="8"/>
        <end position="124"/>
    </location>
</feature>
<comment type="subcellular location">
    <subcellularLocation>
        <location evidence="9">Cytoplasm</location>
    </subcellularLocation>
</comment>
<protein>
    <recommendedName>
        <fullName evidence="9">Ribose-phosphate pyrophosphokinase</fullName>
        <shortName evidence="9">RPPK</shortName>
        <ecNumber evidence="9">2.7.6.1</ecNumber>
    </recommendedName>
    <alternativeName>
        <fullName evidence="9">5-phospho-D-ribosyl alpha-1-diphosphate synthase</fullName>
    </alternativeName>
    <alternativeName>
        <fullName evidence="9">Phosphoribosyl diphosphate synthase</fullName>
    </alternativeName>
    <alternativeName>
        <fullName evidence="9">Phosphoribosyl pyrophosphate synthase</fullName>
        <shortName evidence="9">P-Rib-PP synthase</shortName>
        <shortName evidence="9">PRPP synthase</shortName>
        <shortName evidence="9">PRPPase</shortName>
    </alternativeName>
</protein>
<dbReference type="Gene3D" id="3.40.50.2020">
    <property type="match status" value="2"/>
</dbReference>
<evidence type="ECO:0000313" key="12">
    <source>
        <dbReference type="Proteomes" id="UP001651880"/>
    </source>
</evidence>
<keyword evidence="7 9" id="KW-0460">Magnesium</keyword>
<evidence type="ECO:0000256" key="7">
    <source>
        <dbReference type="ARBA" id="ARBA00022842"/>
    </source>
</evidence>
<evidence type="ECO:0000256" key="2">
    <source>
        <dbReference type="ARBA" id="ARBA00022723"/>
    </source>
</evidence>
<keyword evidence="3 9" id="KW-0545">Nucleotide biosynthesis</keyword>
<dbReference type="Pfam" id="PF13793">
    <property type="entry name" value="Pribosyltran_N"/>
    <property type="match status" value="1"/>
</dbReference>
<comment type="caution">
    <text evidence="11">The sequence shown here is derived from an EMBL/GenBank/DDBJ whole genome shotgun (WGS) entry which is preliminary data.</text>
</comment>
<keyword evidence="5 9" id="KW-0418">Kinase</keyword>
<dbReference type="InterPro" id="IPR000842">
    <property type="entry name" value="PRib_PP_synth_CS"/>
</dbReference>
<evidence type="ECO:0000256" key="5">
    <source>
        <dbReference type="ARBA" id="ARBA00022777"/>
    </source>
</evidence>
<evidence type="ECO:0000256" key="3">
    <source>
        <dbReference type="ARBA" id="ARBA00022727"/>
    </source>
</evidence>
<feature type="binding site" evidence="9">
    <location>
        <begin position="41"/>
        <end position="43"/>
    </location>
    <ligand>
        <name>ATP</name>
        <dbReference type="ChEBI" id="CHEBI:30616"/>
    </ligand>
</feature>
<proteinExistence type="inferred from homology"/>
<comment type="catalytic activity">
    <reaction evidence="8 9">
        <text>D-ribose 5-phosphate + ATP = 5-phospho-alpha-D-ribose 1-diphosphate + AMP + H(+)</text>
        <dbReference type="Rhea" id="RHEA:15609"/>
        <dbReference type="ChEBI" id="CHEBI:15378"/>
        <dbReference type="ChEBI" id="CHEBI:30616"/>
        <dbReference type="ChEBI" id="CHEBI:58017"/>
        <dbReference type="ChEBI" id="CHEBI:78346"/>
        <dbReference type="ChEBI" id="CHEBI:456215"/>
        <dbReference type="EC" id="2.7.6.1"/>
    </reaction>
</comment>
<comment type="pathway">
    <text evidence="9">Metabolic intermediate biosynthesis; 5-phospho-alpha-D-ribose 1-diphosphate biosynthesis; 5-phospho-alpha-D-ribose 1-diphosphate from D-ribose 5-phosphate (route I): step 1/1.</text>
</comment>
<dbReference type="Proteomes" id="UP001651880">
    <property type="component" value="Unassembled WGS sequence"/>
</dbReference>
<dbReference type="InterPro" id="IPR037515">
    <property type="entry name" value="Rib-P_diPkinase_bac"/>
</dbReference>
<dbReference type="EC" id="2.7.6.1" evidence="9"/>
<comment type="similarity">
    <text evidence="9">Belongs to the ribose-phosphate pyrophosphokinase family. Class I subfamily.</text>
</comment>
<feature type="binding site" evidence="9">
    <location>
        <begin position="226"/>
        <end position="230"/>
    </location>
    <ligand>
        <name>D-ribose 5-phosphate</name>
        <dbReference type="ChEBI" id="CHEBI:78346"/>
    </ligand>
</feature>
<feature type="binding site" evidence="9">
    <location>
        <position position="173"/>
    </location>
    <ligand>
        <name>Mg(2+)</name>
        <dbReference type="ChEBI" id="CHEBI:18420"/>
    </ligand>
</feature>
<dbReference type="InterPro" id="IPR029099">
    <property type="entry name" value="Pribosyltran_N"/>
</dbReference>